<dbReference type="Gene3D" id="3.30.360.10">
    <property type="entry name" value="Dihydrodipicolinate Reductase, domain 2"/>
    <property type="match status" value="1"/>
</dbReference>
<evidence type="ECO:0000313" key="5">
    <source>
        <dbReference type="Proteomes" id="UP001652625"/>
    </source>
</evidence>
<organism evidence="5 6">
    <name type="scientific">Hydra vulgaris</name>
    <name type="common">Hydra</name>
    <name type="synonym">Hydra attenuata</name>
    <dbReference type="NCBI Taxonomy" id="6087"/>
    <lineage>
        <taxon>Eukaryota</taxon>
        <taxon>Metazoa</taxon>
        <taxon>Cnidaria</taxon>
        <taxon>Hydrozoa</taxon>
        <taxon>Hydroidolina</taxon>
        <taxon>Anthoathecata</taxon>
        <taxon>Aplanulata</taxon>
        <taxon>Hydridae</taxon>
        <taxon>Hydra</taxon>
    </lineage>
</organism>
<dbReference type="Proteomes" id="UP001652625">
    <property type="component" value="Chromosome 10"/>
</dbReference>
<feature type="domain" description="Aspartate dehydrogenase" evidence="3">
    <location>
        <begin position="174"/>
        <end position="262"/>
    </location>
</feature>
<evidence type="ECO:0000313" key="6">
    <source>
        <dbReference type="RefSeq" id="XP_065663281.1"/>
    </source>
</evidence>
<dbReference type="Pfam" id="PF01958">
    <property type="entry name" value="Asp_DH_C"/>
    <property type="match status" value="1"/>
</dbReference>
<reference evidence="6" key="1">
    <citation type="submission" date="2025-08" db="UniProtKB">
        <authorList>
            <consortium name="RefSeq"/>
        </authorList>
    </citation>
    <scope>IDENTIFICATION</scope>
</reference>
<dbReference type="SUPFAM" id="SSF55347">
    <property type="entry name" value="Glyceraldehyde-3-phosphate dehydrogenase-like, C-terminal domain"/>
    <property type="match status" value="1"/>
</dbReference>
<comment type="similarity">
    <text evidence="1">Belongs to the L-aspartate dehydrogenase family.</text>
</comment>
<feature type="domain" description="Aspartate/homoserine dehydrogenase NAD-binding" evidence="4">
    <location>
        <begin position="19"/>
        <end position="122"/>
    </location>
</feature>
<dbReference type="SUPFAM" id="SSF51735">
    <property type="entry name" value="NAD(P)-binding Rossmann-fold domains"/>
    <property type="match status" value="1"/>
</dbReference>
<dbReference type="InterPro" id="IPR005106">
    <property type="entry name" value="Asp/hSer_DH_NAD-bd"/>
</dbReference>
<evidence type="ECO:0000259" key="4">
    <source>
        <dbReference type="Pfam" id="PF03447"/>
    </source>
</evidence>
<proteinExistence type="inferred from homology"/>
<dbReference type="RefSeq" id="XP_065663281.1">
    <property type="nucleotide sequence ID" value="XM_065807209.1"/>
</dbReference>
<dbReference type="Pfam" id="PF03447">
    <property type="entry name" value="NAD_binding_3"/>
    <property type="match status" value="1"/>
</dbReference>
<dbReference type="PANTHER" id="PTHR31873:SF6">
    <property type="entry name" value="ASPARTATE DEHYDROGENASE DOMAIN-CONTAINING PROTEIN"/>
    <property type="match status" value="1"/>
</dbReference>
<evidence type="ECO:0000259" key="3">
    <source>
        <dbReference type="Pfam" id="PF01958"/>
    </source>
</evidence>
<sequence>MSNHSISKFQERRKVGIVGFGHIGQYIYREIKNNDYGLDVAFVWNRSVDKLSGLQENEILHDLNHFFERNVDLIIEVAHISITEQFGAKFLSKCDFMVGSPTALANKDLEAQLYSAANNNGLYVPAGAFWGAEDIQKMASQGSLKALKVTMKKHPSSLKLNGELAEMVKNMSTETLELYDGPVRDLCPLAPYNVNTMACAAIAASNLGFDKVQGCLVADKRLACHIIEIDVVGPSNNNGDCFTVRTVRTNPSQTGAVTGNETYASFLQSIKRARRKGPGVHLC</sequence>
<dbReference type="PIRSF" id="PIRSF005227">
    <property type="entry name" value="Asp_dh_NAD_syn"/>
    <property type="match status" value="1"/>
</dbReference>
<dbReference type="PANTHER" id="PTHR31873">
    <property type="entry name" value="L-ASPARTATE DEHYDROGENASE-RELATED"/>
    <property type="match status" value="1"/>
</dbReference>
<accession>A0ABM4CN89</accession>
<dbReference type="InterPro" id="IPR011182">
    <property type="entry name" value="L-Asp_DH"/>
</dbReference>
<keyword evidence="5" id="KW-1185">Reference proteome</keyword>
<evidence type="ECO:0000256" key="2">
    <source>
        <dbReference type="ARBA" id="ARBA00020169"/>
    </source>
</evidence>
<dbReference type="InterPro" id="IPR002811">
    <property type="entry name" value="Asp_DH"/>
</dbReference>
<evidence type="ECO:0000256" key="1">
    <source>
        <dbReference type="ARBA" id="ARBA00008331"/>
    </source>
</evidence>
<dbReference type="GeneID" id="100203319"/>
<gene>
    <name evidence="6" type="primary">LOC100203319</name>
</gene>
<protein>
    <recommendedName>
        <fullName evidence="2">Aspartate dehydrogenase domain-containing protein</fullName>
    </recommendedName>
</protein>
<dbReference type="Gene3D" id="3.40.50.720">
    <property type="entry name" value="NAD(P)-binding Rossmann-like Domain"/>
    <property type="match status" value="1"/>
</dbReference>
<name>A0ABM4CN89_HYDVU</name>
<dbReference type="InterPro" id="IPR036291">
    <property type="entry name" value="NAD(P)-bd_dom_sf"/>
</dbReference>